<dbReference type="PANTHER" id="PTHR30143:SF0">
    <property type="entry name" value="2-KETO-4-PENTENOATE HYDRATASE"/>
    <property type="match status" value="1"/>
</dbReference>
<dbReference type="InterPro" id="IPR036663">
    <property type="entry name" value="Fumarylacetoacetase_C_sf"/>
</dbReference>
<feature type="domain" description="Fumarylacetoacetase-like C-terminal" evidence="2">
    <location>
        <begin position="85"/>
        <end position="256"/>
    </location>
</feature>
<gene>
    <name evidence="3" type="ORF">RM445_20570</name>
</gene>
<organism evidence="3 4">
    <name type="scientific">Pseudonocardia charpentierae</name>
    <dbReference type="NCBI Taxonomy" id="3075545"/>
    <lineage>
        <taxon>Bacteria</taxon>
        <taxon>Bacillati</taxon>
        <taxon>Actinomycetota</taxon>
        <taxon>Actinomycetes</taxon>
        <taxon>Pseudonocardiales</taxon>
        <taxon>Pseudonocardiaceae</taxon>
        <taxon>Pseudonocardia</taxon>
    </lineage>
</organism>
<protein>
    <submittedName>
        <fullName evidence="3">Fumarylacetoacetate hydrolase family protein</fullName>
    </submittedName>
</protein>
<keyword evidence="4" id="KW-1185">Reference proteome</keyword>
<dbReference type="EMBL" id="JAVREJ010000015">
    <property type="protein sequence ID" value="MDT0351925.1"/>
    <property type="molecule type" value="Genomic_DNA"/>
</dbReference>
<dbReference type="Proteomes" id="UP001183202">
    <property type="component" value="Unassembled WGS sequence"/>
</dbReference>
<dbReference type="PANTHER" id="PTHR30143">
    <property type="entry name" value="ACID HYDRATASE"/>
    <property type="match status" value="1"/>
</dbReference>
<sequence length="260" mass="27276">MAITAQEIADTLVTSERERKGIAQFSDEHPDIPVETAFEAQKLFVQSKLDAGETFVGWKLGLTSRNKQQAMGLAAPLYGRVTSGMLFAHGEPVHLDRFIHPRVESEIAFLLARDITGPATIASVLAATEVVFAAVDVLDSRYESFKFTLSDVVADNASAAGFYLGPIARRPSELPDLSLLGAVVRVDGEVAMTAAGAAVMGHPAASVAYLANELAAKGEEGLKAGQLVFSGGVTAPVPVVAGGSVTFEFDQLGAIEVFGV</sequence>
<dbReference type="InterPro" id="IPR011234">
    <property type="entry name" value="Fumarylacetoacetase-like_C"/>
</dbReference>
<comment type="caution">
    <text evidence="3">The sequence shown here is derived from an EMBL/GenBank/DDBJ whole genome shotgun (WGS) entry which is preliminary data.</text>
</comment>
<dbReference type="Pfam" id="PF01557">
    <property type="entry name" value="FAA_hydrolase"/>
    <property type="match status" value="1"/>
</dbReference>
<evidence type="ECO:0000313" key="4">
    <source>
        <dbReference type="Proteomes" id="UP001183202"/>
    </source>
</evidence>
<keyword evidence="1" id="KW-0456">Lyase</keyword>
<dbReference type="InterPro" id="IPR050772">
    <property type="entry name" value="Hydratase-Decarb/MhpD_sf"/>
</dbReference>
<evidence type="ECO:0000313" key="3">
    <source>
        <dbReference type="EMBL" id="MDT0351925.1"/>
    </source>
</evidence>
<accession>A0ABU2NDW6</accession>
<keyword evidence="3" id="KW-0378">Hydrolase</keyword>
<name>A0ABU2NDW6_9PSEU</name>
<dbReference type="SUPFAM" id="SSF56529">
    <property type="entry name" value="FAH"/>
    <property type="match status" value="1"/>
</dbReference>
<evidence type="ECO:0000256" key="1">
    <source>
        <dbReference type="ARBA" id="ARBA00023239"/>
    </source>
</evidence>
<dbReference type="RefSeq" id="WP_311558427.1">
    <property type="nucleotide sequence ID" value="NZ_JAVREJ010000015.1"/>
</dbReference>
<dbReference type="GO" id="GO:0016787">
    <property type="term" value="F:hydrolase activity"/>
    <property type="evidence" value="ECO:0007669"/>
    <property type="project" value="UniProtKB-KW"/>
</dbReference>
<reference evidence="4" key="1">
    <citation type="submission" date="2023-07" db="EMBL/GenBank/DDBJ databases">
        <title>30 novel species of actinomycetes from the DSMZ collection.</title>
        <authorList>
            <person name="Nouioui I."/>
        </authorList>
    </citation>
    <scope>NUCLEOTIDE SEQUENCE [LARGE SCALE GENOMIC DNA]</scope>
    <source>
        <strain evidence="4">DSM 45834</strain>
    </source>
</reference>
<proteinExistence type="predicted"/>
<dbReference type="Gene3D" id="3.90.850.10">
    <property type="entry name" value="Fumarylacetoacetase-like, C-terminal domain"/>
    <property type="match status" value="1"/>
</dbReference>
<evidence type="ECO:0000259" key="2">
    <source>
        <dbReference type="Pfam" id="PF01557"/>
    </source>
</evidence>